<dbReference type="Pfam" id="PF03591">
    <property type="entry name" value="AzlC"/>
    <property type="match status" value="1"/>
</dbReference>
<keyword evidence="5 8" id="KW-0812">Transmembrane</keyword>
<feature type="transmembrane region" description="Helical" evidence="8">
    <location>
        <begin position="23"/>
        <end position="44"/>
    </location>
</feature>
<comment type="similarity">
    <text evidence="2">Belongs to the AzlC family.</text>
</comment>
<evidence type="ECO:0000256" key="3">
    <source>
        <dbReference type="ARBA" id="ARBA00022448"/>
    </source>
</evidence>
<accession>A0A5S4ZY66</accession>
<organism evidence="9 10">
    <name type="scientific">Desulfallas thermosapovorans DSM 6562</name>
    <dbReference type="NCBI Taxonomy" id="1121431"/>
    <lineage>
        <taxon>Bacteria</taxon>
        <taxon>Bacillati</taxon>
        <taxon>Bacillota</taxon>
        <taxon>Clostridia</taxon>
        <taxon>Eubacteriales</taxon>
        <taxon>Desulfallaceae</taxon>
        <taxon>Desulfallas</taxon>
    </lineage>
</organism>
<keyword evidence="4" id="KW-1003">Cell membrane</keyword>
<evidence type="ECO:0000256" key="8">
    <source>
        <dbReference type="SAM" id="Phobius"/>
    </source>
</evidence>
<evidence type="ECO:0000313" key="9">
    <source>
        <dbReference type="EMBL" id="TYO97204.1"/>
    </source>
</evidence>
<dbReference type="GO" id="GO:1903785">
    <property type="term" value="P:L-valine transmembrane transport"/>
    <property type="evidence" value="ECO:0007669"/>
    <property type="project" value="TreeGrafter"/>
</dbReference>
<dbReference type="PANTHER" id="PTHR34979">
    <property type="entry name" value="INNER MEMBRANE PROTEIN YGAZ"/>
    <property type="match status" value="1"/>
</dbReference>
<feature type="transmembrane region" description="Helical" evidence="8">
    <location>
        <begin position="75"/>
        <end position="94"/>
    </location>
</feature>
<comment type="caution">
    <text evidence="9">The sequence shown here is derived from an EMBL/GenBank/DDBJ whole genome shotgun (WGS) entry which is preliminary data.</text>
</comment>
<dbReference type="AlphaFoldDB" id="A0A5S4ZY66"/>
<evidence type="ECO:0000256" key="2">
    <source>
        <dbReference type="ARBA" id="ARBA00010735"/>
    </source>
</evidence>
<feature type="transmembrane region" description="Helical" evidence="8">
    <location>
        <begin position="144"/>
        <end position="168"/>
    </location>
</feature>
<dbReference type="InterPro" id="IPR011606">
    <property type="entry name" value="Brnchd-chn_aa_trnsp_permease"/>
</dbReference>
<evidence type="ECO:0000313" key="10">
    <source>
        <dbReference type="Proteomes" id="UP000323166"/>
    </source>
</evidence>
<keyword evidence="7 8" id="KW-0472">Membrane</keyword>
<evidence type="ECO:0000256" key="5">
    <source>
        <dbReference type="ARBA" id="ARBA00022692"/>
    </source>
</evidence>
<evidence type="ECO:0000256" key="1">
    <source>
        <dbReference type="ARBA" id="ARBA00004651"/>
    </source>
</evidence>
<feature type="transmembrane region" description="Helical" evidence="8">
    <location>
        <begin position="199"/>
        <end position="217"/>
    </location>
</feature>
<dbReference type="PANTHER" id="PTHR34979:SF1">
    <property type="entry name" value="INNER MEMBRANE PROTEIN YGAZ"/>
    <property type="match status" value="1"/>
</dbReference>
<evidence type="ECO:0000256" key="4">
    <source>
        <dbReference type="ARBA" id="ARBA00022475"/>
    </source>
</evidence>
<comment type="subcellular location">
    <subcellularLocation>
        <location evidence="1">Cell membrane</location>
        <topology evidence="1">Multi-pass membrane protein</topology>
    </subcellularLocation>
</comment>
<dbReference type="GO" id="GO:0005886">
    <property type="term" value="C:plasma membrane"/>
    <property type="evidence" value="ECO:0007669"/>
    <property type="project" value="UniProtKB-SubCell"/>
</dbReference>
<protein>
    <submittedName>
        <fullName evidence="9">Putative branched-subunit amino acid permease</fullName>
    </submittedName>
</protein>
<dbReference type="EMBL" id="VNHM01000002">
    <property type="protein sequence ID" value="TYO97204.1"/>
    <property type="molecule type" value="Genomic_DNA"/>
</dbReference>
<keyword evidence="3" id="KW-0813">Transport</keyword>
<feature type="transmembrane region" description="Helical" evidence="8">
    <location>
        <begin position="51"/>
        <end position="69"/>
    </location>
</feature>
<sequence length="247" mass="25963">MADIVLKYTLQSGDLLTKDSKEFIQGSASAIVFAFELLPLGLLFGAMSADVGLSATAAIGMSGLVFAGASQFLAITMLSAGASMTTIVLSTLFINLRHFLMSSYVAGVIPGRRLASYLPVGLFITDESFALASQRLGRNGKVSYYYIVGANLSIYVQWMIATLAGIWLGSALPGLADLGMQAALYALFAAILALSLSNWVDVLAAVLAAILAILFTIYGHPNLAVLLASLLASITMLGVQKWTHKSG</sequence>
<reference evidence="9 10" key="1">
    <citation type="submission" date="2019-07" db="EMBL/GenBank/DDBJ databases">
        <title>Genomic Encyclopedia of Type Strains, Phase I: the one thousand microbial genomes (KMG-I) project.</title>
        <authorList>
            <person name="Kyrpides N."/>
        </authorList>
    </citation>
    <scope>NUCLEOTIDE SEQUENCE [LARGE SCALE GENOMIC DNA]</scope>
    <source>
        <strain evidence="9 10">DSM 6562</strain>
    </source>
</reference>
<name>A0A5S4ZY66_9FIRM</name>
<proteinExistence type="inferred from homology"/>
<gene>
    <name evidence="9" type="ORF">LX24_00387</name>
</gene>
<dbReference type="Proteomes" id="UP000323166">
    <property type="component" value="Unassembled WGS sequence"/>
</dbReference>
<keyword evidence="10" id="KW-1185">Reference proteome</keyword>
<evidence type="ECO:0000256" key="7">
    <source>
        <dbReference type="ARBA" id="ARBA00023136"/>
    </source>
</evidence>
<feature type="transmembrane region" description="Helical" evidence="8">
    <location>
        <begin position="174"/>
        <end position="194"/>
    </location>
</feature>
<keyword evidence="6 8" id="KW-1133">Transmembrane helix</keyword>
<evidence type="ECO:0000256" key="6">
    <source>
        <dbReference type="ARBA" id="ARBA00022989"/>
    </source>
</evidence>